<dbReference type="Pfam" id="PF10720">
    <property type="entry name" value="DUF2515"/>
    <property type="match status" value="1"/>
</dbReference>
<dbReference type="AlphaFoldDB" id="A0A074LQN6"/>
<comment type="caution">
    <text evidence="1">The sequence shown here is derived from an EMBL/GenBank/DDBJ whole genome shotgun (WGS) entry which is preliminary data.</text>
</comment>
<keyword evidence="2" id="KW-1185">Reference proteome</keyword>
<dbReference type="InterPro" id="IPR019658">
    <property type="entry name" value="DUF2515"/>
</dbReference>
<dbReference type="eggNOG" id="ENOG502Z80Z">
    <property type="taxonomic scope" value="Bacteria"/>
</dbReference>
<gene>
    <name evidence="1" type="ORF">EL26_10625</name>
</gene>
<dbReference type="OrthoDB" id="2690514at2"/>
<evidence type="ECO:0000313" key="2">
    <source>
        <dbReference type="Proteomes" id="UP000027931"/>
    </source>
</evidence>
<protein>
    <recommendedName>
        <fullName evidence="3">DUF2515 domain-containing protein</fullName>
    </recommendedName>
</protein>
<name>A0A074LQN6_9BACL</name>
<accession>A0A074LQN6</accession>
<sequence>MWNSVYEGWLALCKRVRARVSGFSNASEIREISRCLHERLKKTPLPADPSLLKGADRALYDRILSETRRQNRNNVTRTTAYWEIFQRAPELHWALLAHMVSRNGGYNMTDLRGDLLPRMMEGREAEQFFQFLERANFLIFGDAYPQLLLYEASRDAGKPLFHLLPYFGVSQFMSIVWERFWETNDSELLTMALVVNEQNYIEHRVVRNPKYLPVMNSFEFKAQTILNLTQVVFPYQSPYDKPKVQLAGVTVATFLSLTERIDTGRRLYAILFGKPEVYDGVLKWAERTPHTASRADYWPHLYTPKRQEQEQSEQRYSPRLNGLFLKKGALPLHSPPLGDAWPDVENPEPPGGHDWCRSADAAKELYGTRPGKNFNLTAACAKTLAMIEKAVAAETWWDGNKQSRE</sequence>
<proteinExistence type="predicted"/>
<reference evidence="1 2" key="1">
    <citation type="journal article" date="2013" name="Int. J. Syst. Evol. Microbiol.">
        <title>Tumebacillus flagellatus sp. nov., an alpha-amylase/pullulanase-producing bacterium isolated from cassava wastewater.</title>
        <authorList>
            <person name="Wang Q."/>
            <person name="Xie N."/>
            <person name="Qin Y."/>
            <person name="Shen N."/>
            <person name="Zhu J."/>
            <person name="Mi H."/>
            <person name="Huang R."/>
        </authorList>
    </citation>
    <scope>NUCLEOTIDE SEQUENCE [LARGE SCALE GENOMIC DNA]</scope>
    <source>
        <strain evidence="1 2">GST4</strain>
    </source>
</reference>
<dbReference type="RefSeq" id="WP_052036213.1">
    <property type="nucleotide sequence ID" value="NZ_JMIR01000012.1"/>
</dbReference>
<dbReference type="STRING" id="1157490.EL26_10625"/>
<organism evidence="1 2">
    <name type="scientific">Tumebacillus flagellatus</name>
    <dbReference type="NCBI Taxonomy" id="1157490"/>
    <lineage>
        <taxon>Bacteria</taxon>
        <taxon>Bacillati</taxon>
        <taxon>Bacillota</taxon>
        <taxon>Bacilli</taxon>
        <taxon>Bacillales</taxon>
        <taxon>Alicyclobacillaceae</taxon>
        <taxon>Tumebacillus</taxon>
    </lineage>
</organism>
<evidence type="ECO:0000313" key="1">
    <source>
        <dbReference type="EMBL" id="KEO83419.1"/>
    </source>
</evidence>
<dbReference type="Proteomes" id="UP000027931">
    <property type="component" value="Unassembled WGS sequence"/>
</dbReference>
<evidence type="ECO:0008006" key="3">
    <source>
        <dbReference type="Google" id="ProtNLM"/>
    </source>
</evidence>
<dbReference type="EMBL" id="JMIR01000012">
    <property type="protein sequence ID" value="KEO83419.1"/>
    <property type="molecule type" value="Genomic_DNA"/>
</dbReference>